<organism evidence="1">
    <name type="scientific">viral metagenome</name>
    <dbReference type="NCBI Taxonomy" id="1070528"/>
    <lineage>
        <taxon>unclassified sequences</taxon>
        <taxon>metagenomes</taxon>
        <taxon>organismal metagenomes</taxon>
    </lineage>
</organism>
<dbReference type="EMBL" id="MN740497">
    <property type="protein sequence ID" value="QHU29793.1"/>
    <property type="molecule type" value="Genomic_DNA"/>
</dbReference>
<accession>A0A6C0LGW7</accession>
<proteinExistence type="predicted"/>
<dbReference type="AlphaFoldDB" id="A0A6C0LGW7"/>
<reference evidence="1" key="1">
    <citation type="journal article" date="2020" name="Nature">
        <title>Giant virus diversity and host interactions through global metagenomics.</title>
        <authorList>
            <person name="Schulz F."/>
            <person name="Roux S."/>
            <person name="Paez-Espino D."/>
            <person name="Jungbluth S."/>
            <person name="Walsh D.A."/>
            <person name="Denef V.J."/>
            <person name="McMahon K.D."/>
            <person name="Konstantinidis K.T."/>
            <person name="Eloe-Fadrosh E.A."/>
            <person name="Kyrpides N.C."/>
            <person name="Woyke T."/>
        </authorList>
    </citation>
    <scope>NUCLEOTIDE SEQUENCE</scope>
    <source>
        <strain evidence="1">GVMAG-M-3300027810-10</strain>
    </source>
</reference>
<protein>
    <submittedName>
        <fullName evidence="1">Uncharacterized protein</fullName>
    </submittedName>
</protein>
<sequence length="213" mass="25130">MKTNENIFLLSNENNYFLKVKCDYNDIIKSYCDLINFYVSYSIENLNIKDKAIFMTGLNVIQHIFRIMFLYTKNLELTIYNTQQSIYYYVEYITQITDKEDNIFFNLSIKDAVIYVYTRSVFEIKKAYVKSNNDDDVIIFNNIILASSNYTGLIKSISASLFKSEHEVIKSNLIDIMMLYLQSNYITVLSLDSIEIRTYDEAHKLLEDIIKNK</sequence>
<evidence type="ECO:0000313" key="1">
    <source>
        <dbReference type="EMBL" id="QHU29793.1"/>
    </source>
</evidence>
<name>A0A6C0LGW7_9ZZZZ</name>